<sequence length="81" mass="8706">MNIKILGAGCTKCVSLYRVTTQIVQELGLDATVEKIDDYAVILGYGVMSSPGLVIDERVVSVGRVPTPAELRKLLDAQASR</sequence>
<evidence type="ECO:0000256" key="1">
    <source>
        <dbReference type="PIRSR" id="PIRSR037031-50"/>
    </source>
</evidence>
<dbReference type="Gene3D" id="3.40.30.10">
    <property type="entry name" value="Glutaredoxin"/>
    <property type="match status" value="1"/>
</dbReference>
<evidence type="ECO:0000259" key="3">
    <source>
        <dbReference type="Pfam" id="PF13192"/>
    </source>
</evidence>
<gene>
    <name evidence="4" type="ORF">E3O49_12585</name>
</gene>
<dbReference type="Proteomes" id="UP000297403">
    <property type="component" value="Unassembled WGS sequence"/>
</dbReference>
<dbReference type="InterPro" id="IPR012336">
    <property type="entry name" value="Thioredoxin-like_fold"/>
</dbReference>
<dbReference type="PANTHER" id="PTHR36450:SF1">
    <property type="entry name" value="THIOREDOXIN"/>
    <property type="match status" value="1"/>
</dbReference>
<reference evidence="4 5" key="1">
    <citation type="submission" date="2019-03" db="EMBL/GenBank/DDBJ databases">
        <title>Genomics of glacier-inhabiting Cryobacterium strains.</title>
        <authorList>
            <person name="Liu Q."/>
            <person name="Xin Y.-H."/>
        </authorList>
    </citation>
    <scope>NUCLEOTIDE SEQUENCE [LARGE SCALE GENOMIC DNA]</scope>
    <source>
        <strain evidence="5">TMT1-22</strain>
    </source>
</reference>
<keyword evidence="2" id="KW-1015">Disulfide bond</keyword>
<name>A0AAQ2HEY2_9MICO</name>
<dbReference type="AlphaFoldDB" id="A0AAQ2HEY2"/>
<feature type="disulfide bond" description="Redox-active" evidence="2">
    <location>
        <begin position="10"/>
        <end position="13"/>
    </location>
</feature>
<organism evidence="4 5">
    <name type="scientific">Cryobacterium shii</name>
    <dbReference type="NCBI Taxonomy" id="1259235"/>
    <lineage>
        <taxon>Bacteria</taxon>
        <taxon>Bacillati</taxon>
        <taxon>Actinomycetota</taxon>
        <taxon>Actinomycetes</taxon>
        <taxon>Micrococcales</taxon>
        <taxon>Microbacteriaceae</taxon>
        <taxon>Cryobacterium</taxon>
    </lineage>
</organism>
<feature type="active site" description="Nucleophile" evidence="1">
    <location>
        <position position="13"/>
    </location>
</feature>
<dbReference type="InterPro" id="IPR005243">
    <property type="entry name" value="THIRX-like_proc"/>
</dbReference>
<feature type="domain" description="Thioredoxin-like fold" evidence="3">
    <location>
        <begin position="1"/>
        <end position="75"/>
    </location>
</feature>
<protein>
    <submittedName>
        <fullName evidence="4">Thioredoxin family protein</fullName>
    </submittedName>
</protein>
<dbReference type="InterPro" id="IPR036249">
    <property type="entry name" value="Thioredoxin-like_sf"/>
</dbReference>
<accession>A0AAQ2HEY2</accession>
<dbReference type="Pfam" id="PF13192">
    <property type="entry name" value="Thioredoxin_3"/>
    <property type="match status" value="1"/>
</dbReference>
<dbReference type="SUPFAM" id="SSF52833">
    <property type="entry name" value="Thioredoxin-like"/>
    <property type="match status" value="1"/>
</dbReference>
<dbReference type="NCBIfam" id="TIGR00412">
    <property type="entry name" value="redox_disulf_2"/>
    <property type="match status" value="1"/>
</dbReference>
<dbReference type="PANTHER" id="PTHR36450">
    <property type="entry name" value="THIOREDOXIN"/>
    <property type="match status" value="1"/>
</dbReference>
<evidence type="ECO:0000256" key="2">
    <source>
        <dbReference type="PIRSR" id="PIRSR037031-51"/>
    </source>
</evidence>
<evidence type="ECO:0000313" key="5">
    <source>
        <dbReference type="Proteomes" id="UP000297403"/>
    </source>
</evidence>
<proteinExistence type="predicted"/>
<dbReference type="PIRSF" id="PIRSF037031">
    <property type="entry name" value="Redox_disulphide_2"/>
    <property type="match status" value="1"/>
</dbReference>
<feature type="active site" description="Nucleophile" evidence="1">
    <location>
        <position position="10"/>
    </location>
</feature>
<comment type="caution">
    <text evidence="4">The sequence shown here is derived from an EMBL/GenBank/DDBJ whole genome shotgun (WGS) entry which is preliminary data.</text>
</comment>
<keyword evidence="2" id="KW-0676">Redox-active center</keyword>
<dbReference type="EMBL" id="SOFY01000069">
    <property type="protein sequence ID" value="TFC43601.1"/>
    <property type="molecule type" value="Genomic_DNA"/>
</dbReference>
<dbReference type="RefSeq" id="WP_134366137.1">
    <property type="nucleotide sequence ID" value="NZ_SOFY01000069.1"/>
</dbReference>
<evidence type="ECO:0000313" key="4">
    <source>
        <dbReference type="EMBL" id="TFC43601.1"/>
    </source>
</evidence>
<keyword evidence="5" id="KW-1185">Reference proteome</keyword>